<proteinExistence type="predicted"/>
<feature type="compositionally biased region" description="Low complexity" evidence="1">
    <location>
        <begin position="40"/>
        <end position="52"/>
    </location>
</feature>
<feature type="transmembrane region" description="Helical" evidence="2">
    <location>
        <begin position="288"/>
        <end position="311"/>
    </location>
</feature>
<feature type="transmembrane region" description="Helical" evidence="2">
    <location>
        <begin position="82"/>
        <end position="101"/>
    </location>
</feature>
<protein>
    <submittedName>
        <fullName evidence="3">Putative ATPase</fullName>
    </submittedName>
</protein>
<dbReference type="Proteomes" id="UP000076078">
    <property type="component" value="Unassembled WGS sequence"/>
</dbReference>
<dbReference type="InParanoid" id="A0A151Z448"/>
<dbReference type="EMBL" id="LODT01000048">
    <property type="protein sequence ID" value="KYQ88721.1"/>
    <property type="molecule type" value="Genomic_DNA"/>
</dbReference>
<evidence type="ECO:0000313" key="3">
    <source>
        <dbReference type="EMBL" id="KYQ88721.1"/>
    </source>
</evidence>
<keyword evidence="2" id="KW-0812">Transmembrane</keyword>
<feature type="transmembrane region" description="Helical" evidence="2">
    <location>
        <begin position="257"/>
        <end position="276"/>
    </location>
</feature>
<keyword evidence="2" id="KW-1133">Transmembrane helix</keyword>
<keyword evidence="4" id="KW-1185">Reference proteome</keyword>
<evidence type="ECO:0000256" key="1">
    <source>
        <dbReference type="SAM" id="MobiDB-lite"/>
    </source>
</evidence>
<evidence type="ECO:0000256" key="2">
    <source>
        <dbReference type="SAM" id="Phobius"/>
    </source>
</evidence>
<reference evidence="3 4" key="1">
    <citation type="submission" date="2015-12" db="EMBL/GenBank/DDBJ databases">
        <title>Dictyostelia acquired genes for synthesis and detection of signals that induce cell-type specialization by lateral gene transfer from prokaryotes.</title>
        <authorList>
            <person name="Gloeckner G."/>
            <person name="Schaap P."/>
        </authorList>
    </citation>
    <scope>NUCLEOTIDE SEQUENCE [LARGE SCALE GENOMIC DNA]</scope>
    <source>
        <strain evidence="3 4">TK</strain>
    </source>
</reference>
<sequence>MLFRNILQRNNLNKFGIFGNQFKLFSKHRFNSPPIIPEDQQSNNSSNQNQQQHSINLPSDIKFTNEDNNNSKKEGYRPFSKLLAMGLVFVMSGLGGFLGILELNKLKGIKSLSIRIDTTNNLAKFMSDEDYKLICTEFFKNNPKSIILLYFKIRDNPTALHHLYMNNFHQCCIDFLLNPGEYRQKFVIENEFNVARLTCMEYLINYLNYKYNGDVPPLEDTIPDSIKKIINTHHKIHRFRKYQFQEPPKNTWQTLEAFNWVPSLSTGGITFAYVLLKSKYSSKFRGNKMYTIFAATATSALLPLMSTSYAVNNWGTSKILNTDSNRMPIQNAFYFSERISFCLYALLLTQLRYYWIVPYLSAAFITSPRLILM</sequence>
<name>A0A151Z448_TIELA</name>
<keyword evidence="2" id="KW-0472">Membrane</keyword>
<feature type="transmembrane region" description="Helical" evidence="2">
    <location>
        <begin position="353"/>
        <end position="372"/>
    </location>
</feature>
<gene>
    <name evidence="3" type="ORF">DLAC_10744</name>
</gene>
<accession>A0A151Z448</accession>
<evidence type="ECO:0000313" key="4">
    <source>
        <dbReference type="Proteomes" id="UP000076078"/>
    </source>
</evidence>
<organism evidence="3 4">
    <name type="scientific">Tieghemostelium lacteum</name>
    <name type="common">Slime mold</name>
    <name type="synonym">Dictyostelium lacteum</name>
    <dbReference type="NCBI Taxonomy" id="361077"/>
    <lineage>
        <taxon>Eukaryota</taxon>
        <taxon>Amoebozoa</taxon>
        <taxon>Evosea</taxon>
        <taxon>Eumycetozoa</taxon>
        <taxon>Dictyostelia</taxon>
        <taxon>Dictyosteliales</taxon>
        <taxon>Raperosteliaceae</taxon>
        <taxon>Tieghemostelium</taxon>
    </lineage>
</organism>
<comment type="caution">
    <text evidence="3">The sequence shown here is derived from an EMBL/GenBank/DDBJ whole genome shotgun (WGS) entry which is preliminary data.</text>
</comment>
<dbReference type="AlphaFoldDB" id="A0A151Z448"/>
<feature type="region of interest" description="Disordered" evidence="1">
    <location>
        <begin position="33"/>
        <end position="70"/>
    </location>
</feature>